<organism evidence="1">
    <name type="scientific">Fervidicoccus fontis</name>
    <dbReference type="NCBI Taxonomy" id="683846"/>
    <lineage>
        <taxon>Archaea</taxon>
        <taxon>Thermoproteota</taxon>
        <taxon>Thermoprotei</taxon>
        <taxon>Fervidicoccales</taxon>
        <taxon>Fervidicoccaceae</taxon>
        <taxon>Fervidicoccus</taxon>
    </lineage>
</organism>
<gene>
    <name evidence="1" type="ORF">ENO39_00775</name>
</gene>
<name>A0A7C2VQ28_9CREN</name>
<evidence type="ECO:0000313" key="1">
    <source>
        <dbReference type="EMBL" id="HEW63582.1"/>
    </source>
</evidence>
<comment type="caution">
    <text evidence="1">The sequence shown here is derived from an EMBL/GenBank/DDBJ whole genome shotgun (WGS) entry which is preliminary data.</text>
</comment>
<sequence length="101" mass="11656">MSIQIKRGRCEDFLDPGKCKRIYEIVEKGISTGNRSALRFSENAKLFSIVKDESENIMLAIDNVTHVVFVIMDKELNLLKYFKVYDNGGFLMDYDVFLHGN</sequence>
<accession>A0A7C2VQ28</accession>
<dbReference type="RefSeq" id="WP_272984852.1">
    <property type="nucleotide sequence ID" value="NZ_DSFH01000016.1"/>
</dbReference>
<dbReference type="EMBL" id="DSFH01000016">
    <property type="protein sequence ID" value="HEW63582.1"/>
    <property type="molecule type" value="Genomic_DNA"/>
</dbReference>
<dbReference type="Proteomes" id="UP000886076">
    <property type="component" value="Unassembled WGS sequence"/>
</dbReference>
<dbReference type="AlphaFoldDB" id="A0A7C2VQ28"/>
<proteinExistence type="predicted"/>
<reference evidence="1" key="1">
    <citation type="journal article" date="2020" name="mSystems">
        <title>Genome- and Community-Level Interaction Insights into Carbon Utilization and Element Cycling Functions of Hydrothermarchaeota in Hydrothermal Sediment.</title>
        <authorList>
            <person name="Zhou Z."/>
            <person name="Liu Y."/>
            <person name="Xu W."/>
            <person name="Pan J."/>
            <person name="Luo Z.H."/>
            <person name="Li M."/>
        </authorList>
    </citation>
    <scope>NUCLEOTIDE SEQUENCE [LARGE SCALE GENOMIC DNA]</scope>
    <source>
        <strain evidence="1">SpSt-1261</strain>
    </source>
</reference>
<protein>
    <submittedName>
        <fullName evidence="1">Uncharacterized protein</fullName>
    </submittedName>
</protein>